<evidence type="ECO:0000256" key="1">
    <source>
        <dbReference type="SAM" id="MobiDB-lite"/>
    </source>
</evidence>
<dbReference type="PANTHER" id="PTHR33164:SF101">
    <property type="entry name" value="TRANSCRIPTIONAL REPRESSOR MPRA"/>
    <property type="match status" value="1"/>
</dbReference>
<evidence type="ECO:0000313" key="4">
    <source>
        <dbReference type="Proteomes" id="UP000189796"/>
    </source>
</evidence>
<evidence type="ECO:0000313" key="3">
    <source>
        <dbReference type="EMBL" id="SHH82609.1"/>
    </source>
</evidence>
<gene>
    <name evidence="3" type="ORF">SAMN05443248_6359</name>
</gene>
<dbReference type="Proteomes" id="UP000189796">
    <property type="component" value="Chromosome I"/>
</dbReference>
<dbReference type="RefSeq" id="WP_079604771.1">
    <property type="nucleotide sequence ID" value="NZ_LT670817.1"/>
</dbReference>
<dbReference type="PROSITE" id="PS50995">
    <property type="entry name" value="HTH_MARR_2"/>
    <property type="match status" value="1"/>
</dbReference>
<dbReference type="InterPro" id="IPR039422">
    <property type="entry name" value="MarR/SlyA-like"/>
</dbReference>
<feature type="domain" description="HTH marR-type" evidence="2">
    <location>
        <begin position="31"/>
        <end position="177"/>
    </location>
</feature>
<dbReference type="SMART" id="SM00347">
    <property type="entry name" value="HTH_MARR"/>
    <property type="match status" value="1"/>
</dbReference>
<dbReference type="OrthoDB" id="8264636at2"/>
<evidence type="ECO:0000259" key="2">
    <source>
        <dbReference type="PROSITE" id="PS50995"/>
    </source>
</evidence>
<name>A0A1M5W4V2_9BRAD</name>
<accession>A0A1M5W4V2</accession>
<protein>
    <submittedName>
        <fullName evidence="3">Transcriptional regulator, MarR family</fullName>
    </submittedName>
</protein>
<dbReference type="Gene3D" id="1.10.10.10">
    <property type="entry name" value="Winged helix-like DNA-binding domain superfamily/Winged helix DNA-binding domain"/>
    <property type="match status" value="1"/>
</dbReference>
<dbReference type="GO" id="GO:0006950">
    <property type="term" value="P:response to stress"/>
    <property type="evidence" value="ECO:0007669"/>
    <property type="project" value="TreeGrafter"/>
</dbReference>
<dbReference type="SUPFAM" id="SSF46785">
    <property type="entry name" value="Winged helix' DNA-binding domain"/>
    <property type="match status" value="1"/>
</dbReference>
<dbReference type="InterPro" id="IPR036390">
    <property type="entry name" value="WH_DNA-bd_sf"/>
</dbReference>
<dbReference type="EMBL" id="LT670817">
    <property type="protein sequence ID" value="SHH82609.1"/>
    <property type="molecule type" value="Genomic_DNA"/>
</dbReference>
<dbReference type="PANTHER" id="PTHR33164">
    <property type="entry name" value="TRANSCRIPTIONAL REGULATOR, MARR FAMILY"/>
    <property type="match status" value="1"/>
</dbReference>
<organism evidence="3 4">
    <name type="scientific">Bradyrhizobium erythrophlei</name>
    <dbReference type="NCBI Taxonomy" id="1437360"/>
    <lineage>
        <taxon>Bacteria</taxon>
        <taxon>Pseudomonadati</taxon>
        <taxon>Pseudomonadota</taxon>
        <taxon>Alphaproteobacteria</taxon>
        <taxon>Hyphomicrobiales</taxon>
        <taxon>Nitrobacteraceae</taxon>
        <taxon>Bradyrhizobium</taxon>
    </lineage>
</organism>
<feature type="region of interest" description="Disordered" evidence="1">
    <location>
        <begin position="1"/>
        <end position="28"/>
    </location>
</feature>
<dbReference type="GO" id="GO:0003700">
    <property type="term" value="F:DNA-binding transcription factor activity"/>
    <property type="evidence" value="ECO:0007669"/>
    <property type="project" value="InterPro"/>
</dbReference>
<dbReference type="AlphaFoldDB" id="A0A1M5W4V2"/>
<reference evidence="3 4" key="1">
    <citation type="submission" date="2016-11" db="EMBL/GenBank/DDBJ databases">
        <authorList>
            <person name="Jaros S."/>
            <person name="Januszkiewicz K."/>
            <person name="Wedrychowicz H."/>
        </authorList>
    </citation>
    <scope>NUCLEOTIDE SEQUENCE [LARGE SCALE GENOMIC DNA]</scope>
    <source>
        <strain evidence="3 4">GAS138</strain>
    </source>
</reference>
<dbReference type="InterPro" id="IPR036388">
    <property type="entry name" value="WH-like_DNA-bd_sf"/>
</dbReference>
<dbReference type="InterPro" id="IPR000835">
    <property type="entry name" value="HTH_MarR-typ"/>
</dbReference>
<proteinExistence type="predicted"/>
<dbReference type="Pfam" id="PF01047">
    <property type="entry name" value="MarR"/>
    <property type="match status" value="1"/>
</dbReference>
<sequence length="183" mass="20402">MANRPVSPKRVSSGRSAKGGSQGGANATGQNQDLVREFIWDIVSINTHFEEIRYMLARMLGISGPQWLILMAISDLDRGDGVSVRVVSEKLHVDPSFVTTQSKSLEKHGFMRRITSVDDARVVLMSLTDKACKQIASLSLHQERLNEYIFSELDDRALEDITGKLTVLKNRLEKASLRFAAEI</sequence>